<evidence type="ECO:0000313" key="2">
    <source>
        <dbReference type="EMBL" id="CAI8032560.1"/>
    </source>
</evidence>
<dbReference type="EMBL" id="CASHTH010002608">
    <property type="protein sequence ID" value="CAI8032560.1"/>
    <property type="molecule type" value="Genomic_DNA"/>
</dbReference>
<comment type="caution">
    <text evidence="2">The sequence shown here is derived from an EMBL/GenBank/DDBJ whole genome shotgun (WGS) entry which is preliminary data.</text>
</comment>
<keyword evidence="1" id="KW-1133">Transmembrane helix</keyword>
<reference evidence="2" key="1">
    <citation type="submission" date="2023-03" db="EMBL/GenBank/DDBJ databases">
        <authorList>
            <person name="Steffen K."/>
            <person name="Cardenas P."/>
        </authorList>
    </citation>
    <scope>NUCLEOTIDE SEQUENCE</scope>
</reference>
<protein>
    <submittedName>
        <fullName evidence="2">Uncharacterized protein</fullName>
    </submittedName>
</protein>
<accession>A0AA35WZL5</accession>
<name>A0AA35WZL5_GEOBA</name>
<proteinExistence type="predicted"/>
<feature type="transmembrane region" description="Helical" evidence="1">
    <location>
        <begin position="12"/>
        <end position="36"/>
    </location>
</feature>
<keyword evidence="3" id="KW-1185">Reference proteome</keyword>
<sequence length="78" mass="8857">MRYIGTPSGVLYWPLLLLPSTGVGATATHFVFNLFISRCYTTLLRAWVYPLALRHSSVVRGALVSWSRKPSQLHYCRC</sequence>
<dbReference type="Proteomes" id="UP001174909">
    <property type="component" value="Unassembled WGS sequence"/>
</dbReference>
<evidence type="ECO:0000256" key="1">
    <source>
        <dbReference type="SAM" id="Phobius"/>
    </source>
</evidence>
<dbReference type="AlphaFoldDB" id="A0AA35WZL5"/>
<keyword evidence="1" id="KW-0812">Transmembrane</keyword>
<evidence type="ECO:0000313" key="3">
    <source>
        <dbReference type="Proteomes" id="UP001174909"/>
    </source>
</evidence>
<organism evidence="2 3">
    <name type="scientific">Geodia barretti</name>
    <name type="common">Barrett's horny sponge</name>
    <dbReference type="NCBI Taxonomy" id="519541"/>
    <lineage>
        <taxon>Eukaryota</taxon>
        <taxon>Metazoa</taxon>
        <taxon>Porifera</taxon>
        <taxon>Demospongiae</taxon>
        <taxon>Heteroscleromorpha</taxon>
        <taxon>Tetractinellida</taxon>
        <taxon>Astrophorina</taxon>
        <taxon>Geodiidae</taxon>
        <taxon>Geodia</taxon>
    </lineage>
</organism>
<gene>
    <name evidence="2" type="ORF">GBAR_LOCUS18405</name>
</gene>
<keyword evidence="1" id="KW-0472">Membrane</keyword>